<evidence type="ECO:0000256" key="1">
    <source>
        <dbReference type="SAM" id="SignalP"/>
    </source>
</evidence>
<evidence type="ECO:0000313" key="3">
    <source>
        <dbReference type="Proteomes" id="UP001491310"/>
    </source>
</evidence>
<keyword evidence="3" id="KW-1185">Reference proteome</keyword>
<feature type="chain" id="PRO_5045870506" evidence="1">
    <location>
        <begin position="19"/>
        <end position="99"/>
    </location>
</feature>
<reference evidence="2 3" key="1">
    <citation type="journal article" date="2024" name="Nat. Commun.">
        <title>Phylogenomics reveals the evolutionary origins of lichenization in chlorophyte algae.</title>
        <authorList>
            <person name="Puginier C."/>
            <person name="Libourel C."/>
            <person name="Otte J."/>
            <person name="Skaloud P."/>
            <person name="Haon M."/>
            <person name="Grisel S."/>
            <person name="Petersen M."/>
            <person name="Berrin J.G."/>
            <person name="Delaux P.M."/>
            <person name="Dal Grande F."/>
            <person name="Keller J."/>
        </authorList>
    </citation>
    <scope>NUCLEOTIDE SEQUENCE [LARGE SCALE GENOMIC DNA]</scope>
    <source>
        <strain evidence="2 3">SAG 216-7</strain>
    </source>
</reference>
<organism evidence="2 3">
    <name type="scientific">Coccomyxa subellipsoidea</name>
    <dbReference type="NCBI Taxonomy" id="248742"/>
    <lineage>
        <taxon>Eukaryota</taxon>
        <taxon>Viridiplantae</taxon>
        <taxon>Chlorophyta</taxon>
        <taxon>core chlorophytes</taxon>
        <taxon>Trebouxiophyceae</taxon>
        <taxon>Trebouxiophyceae incertae sedis</taxon>
        <taxon>Coccomyxaceae</taxon>
        <taxon>Coccomyxa</taxon>
    </lineage>
</organism>
<proteinExistence type="predicted"/>
<protein>
    <submittedName>
        <fullName evidence="2">Uncharacterized protein</fullName>
    </submittedName>
</protein>
<dbReference type="EMBL" id="JALJOT010000015">
    <property type="protein sequence ID" value="KAK9902683.1"/>
    <property type="molecule type" value="Genomic_DNA"/>
</dbReference>
<evidence type="ECO:0000313" key="2">
    <source>
        <dbReference type="EMBL" id="KAK9902683.1"/>
    </source>
</evidence>
<accession>A0ABR2YCU4</accession>
<sequence>MAQLTKLLALLAFGIVLASLMSGTESTAVWDTIVPVDNGVWYQASFYEYPIPGLQAAGPLAGTPGAIDPPEVKDFGRKLLNNIPLRCCHSQEPVQAEAS</sequence>
<feature type="signal peptide" evidence="1">
    <location>
        <begin position="1"/>
        <end position="18"/>
    </location>
</feature>
<name>A0ABR2YCU4_9CHLO</name>
<comment type="caution">
    <text evidence="2">The sequence shown here is derived from an EMBL/GenBank/DDBJ whole genome shotgun (WGS) entry which is preliminary data.</text>
</comment>
<gene>
    <name evidence="2" type="ORF">WJX75_002574</name>
</gene>
<dbReference type="Proteomes" id="UP001491310">
    <property type="component" value="Unassembled WGS sequence"/>
</dbReference>
<keyword evidence="1" id="KW-0732">Signal</keyword>